<name>A0A7W7WZ63_9PSEU</name>
<dbReference type="GO" id="GO:0000271">
    <property type="term" value="P:polysaccharide biosynthetic process"/>
    <property type="evidence" value="ECO:0007669"/>
    <property type="project" value="TreeGrafter"/>
</dbReference>
<comment type="caution">
    <text evidence="4">The sequence shown here is derived from an EMBL/GenBank/DDBJ whole genome shotgun (WGS) entry which is preliminary data.</text>
</comment>
<feature type="transmembrane region" description="Helical" evidence="2">
    <location>
        <begin position="232"/>
        <end position="250"/>
    </location>
</feature>
<keyword evidence="2" id="KW-0472">Membrane</keyword>
<protein>
    <submittedName>
        <fullName evidence="4">Peptidoglycan/LPS O-acetylase OafA/YrhL</fullName>
    </submittedName>
</protein>
<evidence type="ECO:0000256" key="1">
    <source>
        <dbReference type="SAM" id="MobiDB-lite"/>
    </source>
</evidence>
<reference evidence="4 5" key="1">
    <citation type="submission" date="2020-08" db="EMBL/GenBank/DDBJ databases">
        <title>Sequencing the genomes of 1000 actinobacteria strains.</title>
        <authorList>
            <person name="Klenk H.-P."/>
        </authorList>
    </citation>
    <scope>NUCLEOTIDE SEQUENCE [LARGE SCALE GENOMIC DNA]</scope>
    <source>
        <strain evidence="4 5">DSM 45084</strain>
    </source>
</reference>
<accession>A0A7W7WZ63</accession>
<dbReference type="GO" id="GO:0016747">
    <property type="term" value="F:acyltransferase activity, transferring groups other than amino-acyl groups"/>
    <property type="evidence" value="ECO:0007669"/>
    <property type="project" value="InterPro"/>
</dbReference>
<feature type="transmembrane region" description="Helical" evidence="2">
    <location>
        <begin position="321"/>
        <end position="343"/>
    </location>
</feature>
<proteinExistence type="predicted"/>
<dbReference type="PANTHER" id="PTHR23028">
    <property type="entry name" value="ACETYLTRANSFERASE"/>
    <property type="match status" value="1"/>
</dbReference>
<feature type="transmembrane region" description="Helical" evidence="2">
    <location>
        <begin position="204"/>
        <end position="225"/>
    </location>
</feature>
<organism evidence="4 5">
    <name type="scientific">Saccharothrix violaceirubra</name>
    <dbReference type="NCBI Taxonomy" id="413306"/>
    <lineage>
        <taxon>Bacteria</taxon>
        <taxon>Bacillati</taxon>
        <taxon>Actinomycetota</taxon>
        <taxon>Actinomycetes</taxon>
        <taxon>Pseudonocardiales</taxon>
        <taxon>Pseudonocardiaceae</taxon>
        <taxon>Saccharothrix</taxon>
    </lineage>
</organism>
<dbReference type="AlphaFoldDB" id="A0A7W7WZ63"/>
<keyword evidence="5" id="KW-1185">Reference proteome</keyword>
<dbReference type="RefSeq" id="WP_221447446.1">
    <property type="nucleotide sequence ID" value="NZ_BAABAI010000021.1"/>
</dbReference>
<feature type="transmembrane region" description="Helical" evidence="2">
    <location>
        <begin position="64"/>
        <end position="85"/>
    </location>
</feature>
<evidence type="ECO:0000313" key="5">
    <source>
        <dbReference type="Proteomes" id="UP000542674"/>
    </source>
</evidence>
<sequence length="531" mass="59163">MAGPTTPKSRIAFIDIGRAAGALLVFYSHIAEQWVAKRETGPTPVVDFLDAVGSDPMRMGFQGIGQIAVPFFFLVSGYVVTPIALRQGGWRFTVNRLIRVHVPMTFAVLLTAALVLLGVGTLAGASAQTVTWTTVLTNSLVVNYVLVPQVVLVGVAWTLVVELVFYALLVAVLPVLRRWTWAAIAGQLTFVFVVMMSMREFGPSWFLFAVNACYLPAPILGQVVWATTTGRVPLWLGMVFGSVAWGLYVLGDHLGIGRLDGSYPLALAVALLFFLLGMFAEPRLRERRVWTALSERSYSLYLLHGIVAWALLELLRPTVPLWLAVPVAVAATFGVVEVSYRFVERPSHALARRWSRPARTRWSFEEGLTREIEAIKEEVARPSDATVPIPRLETADTGTSQAPARDRVGGRLRPASGRDVLAEPAQRDERWLPPARDRAPADRDDDYLRRVPDRRDGVPGRTEDRHRPTRDRHDRHVPVRRGEVRSTQPDEDPMRRRGARTGEESDERGRRVRRPDGVPTRALPAGRDERD</sequence>
<evidence type="ECO:0000313" key="4">
    <source>
        <dbReference type="EMBL" id="MBB4969229.1"/>
    </source>
</evidence>
<keyword evidence="2" id="KW-1133">Transmembrane helix</keyword>
<feature type="transmembrane region" description="Helical" evidence="2">
    <location>
        <begin position="299"/>
        <end position="315"/>
    </location>
</feature>
<feature type="transmembrane region" description="Helical" evidence="2">
    <location>
        <begin position="146"/>
        <end position="172"/>
    </location>
</feature>
<dbReference type="InterPro" id="IPR050879">
    <property type="entry name" value="Acyltransferase_3"/>
</dbReference>
<dbReference type="Proteomes" id="UP000542674">
    <property type="component" value="Unassembled WGS sequence"/>
</dbReference>
<dbReference type="EMBL" id="JACHJS010000001">
    <property type="protein sequence ID" value="MBB4969229.1"/>
    <property type="molecule type" value="Genomic_DNA"/>
</dbReference>
<dbReference type="Pfam" id="PF01757">
    <property type="entry name" value="Acyl_transf_3"/>
    <property type="match status" value="1"/>
</dbReference>
<dbReference type="GO" id="GO:0016020">
    <property type="term" value="C:membrane"/>
    <property type="evidence" value="ECO:0007669"/>
    <property type="project" value="TreeGrafter"/>
</dbReference>
<evidence type="ECO:0000256" key="2">
    <source>
        <dbReference type="SAM" id="Phobius"/>
    </source>
</evidence>
<dbReference type="PANTHER" id="PTHR23028:SF53">
    <property type="entry name" value="ACYL_TRANSF_3 DOMAIN-CONTAINING PROTEIN"/>
    <property type="match status" value="1"/>
</dbReference>
<feature type="transmembrane region" description="Helical" evidence="2">
    <location>
        <begin position="106"/>
        <end position="126"/>
    </location>
</feature>
<evidence type="ECO:0000259" key="3">
    <source>
        <dbReference type="Pfam" id="PF01757"/>
    </source>
</evidence>
<gene>
    <name evidence="4" type="ORF">F4559_006588</name>
</gene>
<dbReference type="InterPro" id="IPR002656">
    <property type="entry name" value="Acyl_transf_3_dom"/>
</dbReference>
<feature type="compositionally biased region" description="Basic and acidic residues" evidence="1">
    <location>
        <begin position="425"/>
        <end position="484"/>
    </location>
</feature>
<feature type="compositionally biased region" description="Basic and acidic residues" evidence="1">
    <location>
        <begin position="492"/>
        <end position="509"/>
    </location>
</feature>
<feature type="domain" description="Acyltransferase 3" evidence="3">
    <location>
        <begin position="12"/>
        <end position="335"/>
    </location>
</feature>
<feature type="transmembrane region" description="Helical" evidence="2">
    <location>
        <begin position="179"/>
        <end position="198"/>
    </location>
</feature>
<feature type="region of interest" description="Disordered" evidence="1">
    <location>
        <begin position="383"/>
        <end position="531"/>
    </location>
</feature>
<feature type="transmembrane region" description="Helical" evidence="2">
    <location>
        <begin position="262"/>
        <end position="279"/>
    </location>
</feature>
<keyword evidence="2" id="KW-0812">Transmembrane</keyword>